<dbReference type="NCBIfam" id="TIGR00360">
    <property type="entry name" value="ComEC_N-term"/>
    <property type="match status" value="1"/>
</dbReference>
<keyword evidence="11" id="KW-1185">Reference proteome</keyword>
<dbReference type="CDD" id="cd07731">
    <property type="entry name" value="ComA-like_MBL-fold"/>
    <property type="match status" value="1"/>
</dbReference>
<evidence type="ECO:0000256" key="1">
    <source>
        <dbReference type="ARBA" id="ARBA00004651"/>
    </source>
</evidence>
<dbReference type="InterPro" id="IPR035681">
    <property type="entry name" value="ComA-like_MBL"/>
</dbReference>
<dbReference type="InterPro" id="IPR001279">
    <property type="entry name" value="Metallo-B-lactamas"/>
</dbReference>
<dbReference type="Pfam" id="PF00753">
    <property type="entry name" value="Lactamase_B"/>
    <property type="match status" value="1"/>
</dbReference>
<evidence type="ECO:0000256" key="5">
    <source>
        <dbReference type="ARBA" id="ARBA00023136"/>
    </source>
</evidence>
<feature type="domain" description="Metallo-beta-lactamase" evidence="8">
    <location>
        <begin position="561"/>
        <end position="638"/>
    </location>
</feature>
<feature type="transmembrane region" description="Helical" evidence="7">
    <location>
        <begin position="383"/>
        <end position="402"/>
    </location>
</feature>
<dbReference type="PANTHER" id="PTHR30619:SF1">
    <property type="entry name" value="RECOMBINATION PROTEIN 2"/>
    <property type="match status" value="1"/>
</dbReference>
<accession>A0A143PRA6</accession>
<name>A0A143PRA6_LUTPR</name>
<feature type="transmembrane region" description="Helical" evidence="7">
    <location>
        <begin position="483"/>
        <end position="501"/>
    </location>
</feature>
<evidence type="ECO:0000256" key="4">
    <source>
        <dbReference type="ARBA" id="ARBA00022989"/>
    </source>
</evidence>
<evidence type="ECO:0000256" key="7">
    <source>
        <dbReference type="SAM" id="Phobius"/>
    </source>
</evidence>
<dbReference type="STRING" id="1855912.LuPra_04382"/>
<keyword evidence="4 7" id="KW-1133">Transmembrane helix</keyword>
<feature type="region of interest" description="Disordered" evidence="6">
    <location>
        <begin position="818"/>
        <end position="860"/>
    </location>
</feature>
<dbReference type="KEGG" id="abac:LuPra_04382"/>
<dbReference type="InterPro" id="IPR004477">
    <property type="entry name" value="ComEC_N"/>
</dbReference>
<evidence type="ECO:0000313" key="10">
    <source>
        <dbReference type="EMBL" id="AMY11135.1"/>
    </source>
</evidence>
<feature type="transmembrane region" description="Helical" evidence="7">
    <location>
        <begin position="408"/>
        <end position="430"/>
    </location>
</feature>
<evidence type="ECO:0000313" key="11">
    <source>
        <dbReference type="Proteomes" id="UP000076079"/>
    </source>
</evidence>
<dbReference type="InterPro" id="IPR052159">
    <property type="entry name" value="Competence_DNA_uptake"/>
</dbReference>
<gene>
    <name evidence="10" type="ORF">LuPra_04382</name>
</gene>
<evidence type="ECO:0000259" key="8">
    <source>
        <dbReference type="Pfam" id="PF00753"/>
    </source>
</evidence>
<dbReference type="GO" id="GO:0005886">
    <property type="term" value="C:plasma membrane"/>
    <property type="evidence" value="ECO:0007669"/>
    <property type="project" value="UniProtKB-SubCell"/>
</dbReference>
<keyword evidence="3 7" id="KW-0812">Transmembrane</keyword>
<reference evidence="11" key="2">
    <citation type="submission" date="2016-04" db="EMBL/GenBank/DDBJ databases">
        <title>First Complete Genome Sequence of a Subdivision 6 Acidobacterium.</title>
        <authorList>
            <person name="Huang S."/>
            <person name="Vieira S."/>
            <person name="Bunk B."/>
            <person name="Riedel T."/>
            <person name="Sproeer C."/>
            <person name="Overmann J."/>
        </authorList>
    </citation>
    <scope>NUCLEOTIDE SEQUENCE [LARGE SCALE GENOMIC DNA]</scope>
    <source>
        <strain evidence="11">DSM 100886 HEG_-6_39</strain>
    </source>
</reference>
<dbReference type="InterPro" id="IPR036866">
    <property type="entry name" value="RibonucZ/Hydroxyglut_hydro"/>
</dbReference>
<dbReference type="Gene3D" id="3.60.15.10">
    <property type="entry name" value="Ribonuclease Z/Hydroxyacylglutathione hydrolase-like"/>
    <property type="match status" value="1"/>
</dbReference>
<dbReference type="SUPFAM" id="SSF56281">
    <property type="entry name" value="Metallo-hydrolase/oxidoreductase"/>
    <property type="match status" value="1"/>
</dbReference>
<dbReference type="PANTHER" id="PTHR30619">
    <property type="entry name" value="DNA INTERNALIZATION/COMPETENCE PROTEIN COMEC/REC2"/>
    <property type="match status" value="1"/>
</dbReference>
<dbReference type="EMBL" id="CP015136">
    <property type="protein sequence ID" value="AMY11135.1"/>
    <property type="molecule type" value="Genomic_DNA"/>
</dbReference>
<reference evidence="10 11" key="1">
    <citation type="journal article" date="2016" name="Genome Announc.">
        <title>First Complete Genome Sequence of a Subdivision 6 Acidobacterium Strain.</title>
        <authorList>
            <person name="Huang S."/>
            <person name="Vieira S."/>
            <person name="Bunk B."/>
            <person name="Riedel T."/>
            <person name="Sproer C."/>
            <person name="Overmann J."/>
        </authorList>
    </citation>
    <scope>NUCLEOTIDE SEQUENCE [LARGE SCALE GENOMIC DNA]</scope>
    <source>
        <strain evidence="11">DSM 100886 HEG_-6_39</strain>
    </source>
</reference>
<feature type="transmembrane region" description="Helical" evidence="7">
    <location>
        <begin position="342"/>
        <end position="362"/>
    </location>
</feature>
<feature type="transmembrane region" description="Helical" evidence="7">
    <location>
        <begin position="283"/>
        <end position="316"/>
    </location>
</feature>
<evidence type="ECO:0000256" key="6">
    <source>
        <dbReference type="SAM" id="MobiDB-lite"/>
    </source>
</evidence>
<sequence>MGCLVSGAVPLSPETSARVLVLGAGVLIISARLAWAGHGSVALMAAAAAMAGAGVAMGNRADALRWAPPGVDVVAMEQATARGEALRVDGVLRHDAWVSPGGGVALDLEVTRVLWTAAWIPASLGVRATVVGDSALAARLAWTRGRVVRATFASLRRPSPYRNFGVPDAERALARSGLRLFATIKAASMVEATPGPWWEEWAAGARAGIRRVIAIHVRDPAAAATMAAILIGDRSGLDPAIVRDLQHAGVYHVVAISGGNVAIWLAVLLCLPRAAGAGVRTGLWWLAAGLIAFTAVVDGGASVARAVTVAAIVLAARWWDVRTPAMQALVAAAGLQWLLDPLAWHDAGCVLSFGAAATLVILASAPAQREQAARRGDGRWRRLASPMLALAVATLAIEMVLLPITARWFHLATAAGLVANVVAVPAMGVVQLAGLALMPAAFVSVPASDAFGVAATYGVRTLLRSADVVSVAPWLVREVPPPSLPVLCLHYGSIAAALFAWLQRRRTVALWCALPAVGCLGWIVSGGIERSAPAPWTWRAAARWQHATWPAEPWLLVSVLDVGQGDATLIRFPSGRTWLVDAGGSVTESFDVGARVTSPALWALGVRRLDRVLVTHAHPDHAAGMATVIRRFQPREVLTGIAAAGDVLQAEVEAAATLASAGQRSLAAGEWFADGPVRVSVLHPERPDWERRRVRNDDSVVLWVRFGDIGVWLPGDIGDAVEARIAPRIAAAPLTVLRLAHHGSASSTGEAMLEALRPSLAIGSMARGNRFGHPAPRVVARLQARRVPLLRTDEDGAIQLATNGRVLLVRMMSGREGSITAGPPRRAWWLATPPPSPRASPVRAGAPQSPAVFPPIRSGG</sequence>
<evidence type="ECO:0000259" key="9">
    <source>
        <dbReference type="Pfam" id="PF03772"/>
    </source>
</evidence>
<evidence type="ECO:0000256" key="3">
    <source>
        <dbReference type="ARBA" id="ARBA00022692"/>
    </source>
</evidence>
<comment type="subcellular location">
    <subcellularLocation>
        <location evidence="1">Cell membrane</location>
        <topology evidence="1">Multi-pass membrane protein</topology>
    </subcellularLocation>
</comment>
<dbReference type="Proteomes" id="UP000076079">
    <property type="component" value="Chromosome"/>
</dbReference>
<feature type="transmembrane region" description="Helical" evidence="7">
    <location>
        <begin position="508"/>
        <end position="528"/>
    </location>
</feature>
<feature type="transmembrane region" description="Helical" evidence="7">
    <location>
        <begin position="442"/>
        <end position="463"/>
    </location>
</feature>
<keyword evidence="2" id="KW-1003">Cell membrane</keyword>
<keyword evidence="5 7" id="KW-0472">Membrane</keyword>
<dbReference type="AlphaFoldDB" id="A0A143PRA6"/>
<evidence type="ECO:0000256" key="2">
    <source>
        <dbReference type="ARBA" id="ARBA00022475"/>
    </source>
</evidence>
<dbReference type="Pfam" id="PF03772">
    <property type="entry name" value="Competence"/>
    <property type="match status" value="1"/>
</dbReference>
<proteinExistence type="predicted"/>
<feature type="domain" description="ComEC/Rec2-related protein" evidence="9">
    <location>
        <begin position="229"/>
        <end position="503"/>
    </location>
</feature>
<feature type="transmembrane region" description="Helical" evidence="7">
    <location>
        <begin position="249"/>
        <end position="271"/>
    </location>
</feature>
<protein>
    <submittedName>
        <fullName evidence="10">ComEC family competence protein</fullName>
    </submittedName>
</protein>
<organism evidence="10 11">
    <name type="scientific">Luteitalea pratensis</name>
    <dbReference type="NCBI Taxonomy" id="1855912"/>
    <lineage>
        <taxon>Bacteria</taxon>
        <taxon>Pseudomonadati</taxon>
        <taxon>Acidobacteriota</taxon>
        <taxon>Vicinamibacteria</taxon>
        <taxon>Vicinamibacterales</taxon>
        <taxon>Vicinamibacteraceae</taxon>
        <taxon>Luteitalea</taxon>
    </lineage>
</organism>